<accession>A0A7I4XUE5</accession>
<evidence type="ECO:0000313" key="13">
    <source>
        <dbReference type="Proteomes" id="UP000025227"/>
    </source>
</evidence>
<keyword evidence="13" id="KW-1185">Reference proteome</keyword>
<dbReference type="InterPro" id="IPR017117">
    <property type="entry name" value="Nob1_euk"/>
</dbReference>
<reference evidence="14" key="1">
    <citation type="submission" date="2020-12" db="UniProtKB">
        <authorList>
            <consortium name="WormBaseParasite"/>
        </authorList>
    </citation>
    <scope>IDENTIFICATION</scope>
    <source>
        <strain evidence="14">MHco3</strain>
    </source>
</reference>
<keyword evidence="6 8" id="KW-0862">Zinc</keyword>
<keyword evidence="7 8" id="KW-0539">Nucleus</keyword>
<evidence type="ECO:0000256" key="3">
    <source>
        <dbReference type="ARBA" id="ARBA00022722"/>
    </source>
</evidence>
<dbReference type="GO" id="GO:0030490">
    <property type="term" value="P:maturation of SSU-rRNA"/>
    <property type="evidence" value="ECO:0007669"/>
    <property type="project" value="TreeGrafter"/>
</dbReference>
<dbReference type="CDD" id="cd09876">
    <property type="entry name" value="PIN_Nob1-like"/>
    <property type="match status" value="1"/>
</dbReference>
<evidence type="ECO:0000256" key="4">
    <source>
        <dbReference type="ARBA" id="ARBA00022723"/>
    </source>
</evidence>
<dbReference type="PIRSF" id="PIRSF037125">
    <property type="entry name" value="D-site_20S_pre-rRNA_nuclease"/>
    <property type="match status" value="1"/>
</dbReference>
<evidence type="ECO:0000256" key="10">
    <source>
        <dbReference type="SAM" id="MobiDB-lite"/>
    </source>
</evidence>
<sequence>NKFNQIKKSHNSTPVPRQNNEATHFLPKCKKLVQVDRAPSANRLRLQSRFHIGIHRMTESLKGAPKKSEKPVKHLILDTGAVIANVNLHELAENYYAPPEVVDELRSRRSKITFDMLPFEVIIREPSAIALRKVVDASKKTGDFVSLSLADIKVIALTYDIHSEHCRKIGAVPDEEASMSEVMNEINASTAGKASSAGDSDKEVKVEPSLNTLPEGFCDSVCSDDEEGWITEDNLSKALRKMGALEVEEGLTVGCLTTDFALQNVLLSMHLGLVSLNGYRIKKLKSFILRCRACFKTTPIMTKEFCPACGNKMLHKVAVSVDENGEQVLHINWERLANKRGLKHSLPAPKGGKHVVMEKLFEDQPMPQNRMAKVRADPLEDGPFSIHDVTSRSAMLGVRTMNNKHRQRRNPNEARAGGRRK</sequence>
<dbReference type="PANTHER" id="PTHR12814">
    <property type="entry name" value="RNA-BINDING PROTEIN NOB1"/>
    <property type="match status" value="1"/>
</dbReference>
<dbReference type="Pfam" id="PF08772">
    <property type="entry name" value="Zn_ribbon_NOB1"/>
    <property type="match status" value="1"/>
</dbReference>
<dbReference type="Proteomes" id="UP000025227">
    <property type="component" value="Unplaced"/>
</dbReference>
<protein>
    <recommendedName>
        <fullName evidence="8">RNA-binding protein NOB1</fullName>
    </recommendedName>
</protein>
<feature type="binding site" evidence="9">
    <location>
        <position position="291"/>
    </location>
    <ligand>
        <name>Zn(2+)</name>
        <dbReference type="ChEBI" id="CHEBI:29105"/>
    </ligand>
</feature>
<comment type="function">
    <text evidence="8">May play a role in mRNA degradation.</text>
</comment>
<dbReference type="FunFam" id="3.40.50.1010:FF:000020">
    <property type="entry name" value="20S-pre-rRNA D-site endonuclease NOB1"/>
    <property type="match status" value="1"/>
</dbReference>
<evidence type="ECO:0000256" key="2">
    <source>
        <dbReference type="ARBA" id="ARBA00005858"/>
    </source>
</evidence>
<feature type="binding site" evidence="9">
    <location>
        <position position="294"/>
    </location>
    <ligand>
        <name>Zn(2+)</name>
        <dbReference type="ChEBI" id="CHEBI:29105"/>
    </ligand>
</feature>
<feature type="domain" description="Ribonuclease PIN" evidence="12">
    <location>
        <begin position="75"/>
        <end position="161"/>
    </location>
</feature>
<proteinExistence type="inferred from homology"/>
<evidence type="ECO:0000259" key="11">
    <source>
        <dbReference type="Pfam" id="PF08772"/>
    </source>
</evidence>
<dbReference type="Gene3D" id="6.20.210.10">
    <property type="entry name" value="Nin one binding (NOB1), Zn-ribbon-like"/>
    <property type="match status" value="1"/>
</dbReference>
<comment type="subcellular location">
    <subcellularLocation>
        <location evidence="1 8">Nucleus</location>
    </subcellularLocation>
</comment>
<dbReference type="PANTHER" id="PTHR12814:SF2">
    <property type="entry name" value="RNA-BINDING PROTEIN NOB1"/>
    <property type="match status" value="1"/>
</dbReference>
<evidence type="ECO:0000259" key="12">
    <source>
        <dbReference type="Pfam" id="PF17146"/>
    </source>
</evidence>
<feature type="compositionally biased region" description="Polar residues" evidence="10">
    <location>
        <begin position="11"/>
        <end position="21"/>
    </location>
</feature>
<feature type="region of interest" description="Disordered" evidence="10">
    <location>
        <begin position="400"/>
        <end position="421"/>
    </location>
</feature>
<comment type="similarity">
    <text evidence="2 8">Belongs to the NOB1 family.</text>
</comment>
<dbReference type="GO" id="GO:0016787">
    <property type="term" value="F:hydrolase activity"/>
    <property type="evidence" value="ECO:0007669"/>
    <property type="project" value="UniProtKB-KW"/>
</dbReference>
<dbReference type="GO" id="GO:0046872">
    <property type="term" value="F:metal ion binding"/>
    <property type="evidence" value="ECO:0007669"/>
    <property type="project" value="UniProtKB-UniRule"/>
</dbReference>
<evidence type="ECO:0000256" key="1">
    <source>
        <dbReference type="ARBA" id="ARBA00004123"/>
    </source>
</evidence>
<organism evidence="13 14">
    <name type="scientific">Haemonchus contortus</name>
    <name type="common">Barber pole worm</name>
    <dbReference type="NCBI Taxonomy" id="6289"/>
    <lineage>
        <taxon>Eukaryota</taxon>
        <taxon>Metazoa</taxon>
        <taxon>Ecdysozoa</taxon>
        <taxon>Nematoda</taxon>
        <taxon>Chromadorea</taxon>
        <taxon>Rhabditida</taxon>
        <taxon>Rhabditina</taxon>
        <taxon>Rhabditomorpha</taxon>
        <taxon>Strongyloidea</taxon>
        <taxon>Trichostrongylidae</taxon>
        <taxon>Haemonchus</taxon>
    </lineage>
</organism>
<dbReference type="InterPro" id="IPR036283">
    <property type="entry name" value="NOB1_Zf-like_sf"/>
</dbReference>
<name>A0A7I4XUE5_HAECO</name>
<dbReference type="GO" id="GO:0005737">
    <property type="term" value="C:cytoplasm"/>
    <property type="evidence" value="ECO:0007669"/>
    <property type="project" value="UniProtKB-ARBA"/>
</dbReference>
<feature type="domain" description="Nin one binding (NOB1) Zn-ribbon-like" evidence="11">
    <location>
        <begin position="281"/>
        <end position="352"/>
    </location>
</feature>
<keyword evidence="3" id="KW-0540">Nuclease</keyword>
<keyword evidence="5" id="KW-0378">Hydrolase</keyword>
<dbReference type="OMA" id="DYAMQNT"/>
<feature type="binding site" evidence="9">
    <location>
        <position position="306"/>
    </location>
    <ligand>
        <name>Zn(2+)</name>
        <dbReference type="ChEBI" id="CHEBI:29105"/>
    </ligand>
</feature>
<evidence type="ECO:0000313" key="14">
    <source>
        <dbReference type="WBParaSite" id="HCON_00004980-00001"/>
    </source>
</evidence>
<dbReference type="GO" id="GO:0031981">
    <property type="term" value="C:nuclear lumen"/>
    <property type="evidence" value="ECO:0007669"/>
    <property type="project" value="UniProtKB-ARBA"/>
</dbReference>
<dbReference type="Pfam" id="PF17146">
    <property type="entry name" value="PIN_6"/>
    <property type="match status" value="1"/>
</dbReference>
<evidence type="ECO:0000256" key="5">
    <source>
        <dbReference type="ARBA" id="ARBA00022801"/>
    </source>
</evidence>
<keyword evidence="4 8" id="KW-0479">Metal-binding</keyword>
<dbReference type="SUPFAM" id="SSF144206">
    <property type="entry name" value="NOB1 zinc finger-like"/>
    <property type="match status" value="1"/>
</dbReference>
<feature type="binding site" evidence="9">
    <location>
        <position position="309"/>
    </location>
    <ligand>
        <name>Zn(2+)</name>
        <dbReference type="ChEBI" id="CHEBI:29105"/>
    </ligand>
</feature>
<dbReference type="InterPro" id="IPR039907">
    <property type="entry name" value="NOB1"/>
</dbReference>
<dbReference type="GO" id="GO:0004521">
    <property type="term" value="F:RNA endonuclease activity"/>
    <property type="evidence" value="ECO:0007669"/>
    <property type="project" value="UniProtKB-UniRule"/>
</dbReference>
<evidence type="ECO:0000256" key="9">
    <source>
        <dbReference type="PIRSR" id="PIRSR037125-1"/>
    </source>
</evidence>
<feature type="compositionally biased region" description="Basic residues" evidence="10">
    <location>
        <begin position="1"/>
        <end position="10"/>
    </location>
</feature>
<evidence type="ECO:0000256" key="8">
    <source>
        <dbReference type="PIRNR" id="PIRNR037125"/>
    </source>
</evidence>
<dbReference type="Gene3D" id="3.40.50.1010">
    <property type="entry name" value="5'-nuclease"/>
    <property type="match status" value="1"/>
</dbReference>
<dbReference type="InterPro" id="IPR033411">
    <property type="entry name" value="Ribonuclease_PIN"/>
</dbReference>
<dbReference type="GO" id="GO:0030688">
    <property type="term" value="C:preribosome, small subunit precursor"/>
    <property type="evidence" value="ECO:0007669"/>
    <property type="project" value="TreeGrafter"/>
</dbReference>
<feature type="region of interest" description="Disordered" evidence="10">
    <location>
        <begin position="1"/>
        <end position="21"/>
    </location>
</feature>
<evidence type="ECO:0000256" key="6">
    <source>
        <dbReference type="ARBA" id="ARBA00022833"/>
    </source>
</evidence>
<dbReference type="WBParaSite" id="HCON_00004980-00001">
    <property type="protein sequence ID" value="HCON_00004980-00001"/>
    <property type="gene ID" value="HCON_00004980"/>
</dbReference>
<evidence type="ECO:0000256" key="7">
    <source>
        <dbReference type="ARBA" id="ARBA00023242"/>
    </source>
</evidence>
<dbReference type="OrthoDB" id="446759at2759"/>
<dbReference type="AlphaFoldDB" id="A0A7I4XUE5"/>
<dbReference type="InterPro" id="IPR014881">
    <property type="entry name" value="NOB1_Zn-bd"/>
</dbReference>